<dbReference type="EMBL" id="CAJOBQ010000283">
    <property type="protein sequence ID" value="CAF4316974.1"/>
    <property type="molecule type" value="Genomic_DNA"/>
</dbReference>
<dbReference type="Proteomes" id="UP000663862">
    <property type="component" value="Unassembled WGS sequence"/>
</dbReference>
<name>A0A820IXD9_9BILA</name>
<feature type="compositionally biased region" description="Basic residues" evidence="4">
    <location>
        <begin position="146"/>
        <end position="177"/>
    </location>
</feature>
<evidence type="ECO:0000313" key="5">
    <source>
        <dbReference type="EMBL" id="CAF4316974.1"/>
    </source>
</evidence>
<accession>A0A820IXD9</accession>
<protein>
    <recommendedName>
        <fullName evidence="7">CCHC-type domain-containing protein</fullName>
    </recommendedName>
</protein>
<evidence type="ECO:0000256" key="3">
    <source>
        <dbReference type="ARBA" id="ARBA00022833"/>
    </source>
</evidence>
<feature type="region of interest" description="Disordered" evidence="4">
    <location>
        <begin position="95"/>
        <end position="177"/>
    </location>
</feature>
<proteinExistence type="predicted"/>
<keyword evidence="3" id="KW-0862">Zinc</keyword>
<sequence>MPSLAFYSRTPVSEAKVGCAKCGYVGHLTYQCRNFIQIDPAKAAVLDVSSTSSPSSDDYDDTPLQLLTRGKDFYFGLTALYEQTRSIIVEEINREKEQQQQQQKRKKETETSRKSKKHEKAKRKRHRSPSTSSSSDSDSESETGSKKSKRTRHHKHRHHSAKSKKSKKESKHRRHRS</sequence>
<evidence type="ECO:0000313" key="6">
    <source>
        <dbReference type="Proteomes" id="UP000663862"/>
    </source>
</evidence>
<keyword evidence="1" id="KW-0479">Metal-binding</keyword>
<dbReference type="PANTHER" id="PTHR31437:SF1">
    <property type="entry name" value="PROTEIN SREK1IP1"/>
    <property type="match status" value="1"/>
</dbReference>
<gene>
    <name evidence="5" type="ORF">TSG867_LOCUS7294</name>
</gene>
<evidence type="ECO:0008006" key="7">
    <source>
        <dbReference type="Google" id="ProtNLM"/>
    </source>
</evidence>
<comment type="caution">
    <text evidence="5">The sequence shown here is derived from an EMBL/GenBank/DDBJ whole genome shotgun (WGS) entry which is preliminary data.</text>
</comment>
<evidence type="ECO:0000256" key="2">
    <source>
        <dbReference type="ARBA" id="ARBA00022771"/>
    </source>
</evidence>
<evidence type="ECO:0000256" key="4">
    <source>
        <dbReference type="SAM" id="MobiDB-lite"/>
    </source>
</evidence>
<reference evidence="5" key="1">
    <citation type="submission" date="2021-02" db="EMBL/GenBank/DDBJ databases">
        <authorList>
            <person name="Nowell W R."/>
        </authorList>
    </citation>
    <scope>NUCLEOTIDE SEQUENCE</scope>
</reference>
<organism evidence="5 6">
    <name type="scientific">Rotaria socialis</name>
    <dbReference type="NCBI Taxonomy" id="392032"/>
    <lineage>
        <taxon>Eukaryota</taxon>
        <taxon>Metazoa</taxon>
        <taxon>Spiralia</taxon>
        <taxon>Gnathifera</taxon>
        <taxon>Rotifera</taxon>
        <taxon>Eurotatoria</taxon>
        <taxon>Bdelloidea</taxon>
        <taxon>Philodinida</taxon>
        <taxon>Philodinidae</taxon>
        <taxon>Rotaria</taxon>
    </lineage>
</organism>
<keyword evidence="2" id="KW-0863">Zinc-finger</keyword>
<dbReference type="PANTHER" id="PTHR31437">
    <property type="entry name" value="SREK1IP1 FAMILY MEMBER"/>
    <property type="match status" value="1"/>
</dbReference>
<dbReference type="AlphaFoldDB" id="A0A820IXD9"/>
<dbReference type="GO" id="GO:0008270">
    <property type="term" value="F:zinc ion binding"/>
    <property type="evidence" value="ECO:0007669"/>
    <property type="project" value="UniProtKB-KW"/>
</dbReference>
<evidence type="ECO:0000256" key="1">
    <source>
        <dbReference type="ARBA" id="ARBA00022723"/>
    </source>
</evidence>
<feature type="compositionally biased region" description="Basic residues" evidence="4">
    <location>
        <begin position="114"/>
        <end position="128"/>
    </location>
</feature>